<keyword evidence="1" id="KW-1133">Transmembrane helix</keyword>
<feature type="signal peptide" evidence="2">
    <location>
        <begin position="1"/>
        <end position="20"/>
    </location>
</feature>
<evidence type="ECO:0000313" key="4">
    <source>
        <dbReference type="Proteomes" id="UP001165460"/>
    </source>
</evidence>
<keyword evidence="1" id="KW-0812">Transmembrane</keyword>
<accession>A0ABS9ZW76</accession>
<proteinExistence type="predicted"/>
<protein>
    <submittedName>
        <fullName evidence="3">CcmD family protein</fullName>
    </submittedName>
</protein>
<feature type="chain" id="PRO_5046466746" evidence="2">
    <location>
        <begin position="21"/>
        <end position="73"/>
    </location>
</feature>
<dbReference type="EMBL" id="JALGBH010000001">
    <property type="protein sequence ID" value="MCJ0742565.1"/>
    <property type="molecule type" value="Genomic_DNA"/>
</dbReference>
<comment type="caution">
    <text evidence="3">The sequence shown here is derived from an EMBL/GenBank/DDBJ whole genome shotgun (WGS) entry which is preliminary data.</text>
</comment>
<name>A0ABS9ZW76_9SPHI</name>
<dbReference type="Proteomes" id="UP001165460">
    <property type="component" value="Unassembled WGS sequence"/>
</dbReference>
<dbReference type="RefSeq" id="WP_243361085.1">
    <property type="nucleotide sequence ID" value="NZ_JALGBH010000001.1"/>
</dbReference>
<evidence type="ECO:0000256" key="1">
    <source>
        <dbReference type="SAM" id="Phobius"/>
    </source>
</evidence>
<evidence type="ECO:0000256" key="2">
    <source>
        <dbReference type="SAM" id="SignalP"/>
    </source>
</evidence>
<keyword evidence="1" id="KW-0472">Membrane</keyword>
<keyword evidence="2" id="KW-0732">Signal</keyword>
<sequence>MKRILSILAFLTLFVQNIFAQNNEIEMADHLRAEGKIYVVVICIVIILLGLLAYLFSLDKKVKMLEKNSGPKN</sequence>
<evidence type="ECO:0000313" key="3">
    <source>
        <dbReference type="EMBL" id="MCJ0742565.1"/>
    </source>
</evidence>
<dbReference type="Pfam" id="PF20077">
    <property type="entry name" value="CcmD_alt"/>
    <property type="match status" value="1"/>
</dbReference>
<organism evidence="3 4">
    <name type="scientific">Pedobacter montanisoli</name>
    <dbReference type="NCBI Taxonomy" id="2923277"/>
    <lineage>
        <taxon>Bacteria</taxon>
        <taxon>Pseudomonadati</taxon>
        <taxon>Bacteroidota</taxon>
        <taxon>Sphingobacteriia</taxon>
        <taxon>Sphingobacteriales</taxon>
        <taxon>Sphingobacteriaceae</taxon>
        <taxon>Pedobacter</taxon>
    </lineage>
</organism>
<reference evidence="3" key="1">
    <citation type="submission" date="2022-03" db="EMBL/GenBank/DDBJ databases">
        <authorList>
            <person name="Woo C.Y."/>
        </authorList>
    </citation>
    <scope>NUCLEOTIDE SEQUENCE</scope>
    <source>
        <strain evidence="3">CYS-01</strain>
    </source>
</reference>
<feature type="transmembrane region" description="Helical" evidence="1">
    <location>
        <begin position="36"/>
        <end position="57"/>
    </location>
</feature>
<keyword evidence="4" id="KW-1185">Reference proteome</keyword>
<gene>
    <name evidence="3" type="ORF">MMF97_07570</name>
</gene>